<feature type="compositionally biased region" description="Basic and acidic residues" evidence="1">
    <location>
        <begin position="49"/>
        <end position="61"/>
    </location>
</feature>
<evidence type="ECO:0000313" key="3">
    <source>
        <dbReference type="Proteomes" id="UP000001861"/>
    </source>
</evidence>
<dbReference type="AlphaFoldDB" id="D6RK80"/>
<reference evidence="2 3" key="1">
    <citation type="journal article" date="2010" name="Proc. Natl. Acad. Sci. U.S.A.">
        <title>Insights into evolution of multicellular fungi from the assembled chromosomes of the mushroom Coprinopsis cinerea (Coprinus cinereus).</title>
        <authorList>
            <person name="Stajich J.E."/>
            <person name="Wilke S.K."/>
            <person name="Ahren D."/>
            <person name="Au C.H."/>
            <person name="Birren B.W."/>
            <person name="Borodovsky M."/>
            <person name="Burns C."/>
            <person name="Canback B."/>
            <person name="Casselton L.A."/>
            <person name="Cheng C.K."/>
            <person name="Deng J."/>
            <person name="Dietrich F.S."/>
            <person name="Fargo D.C."/>
            <person name="Farman M.L."/>
            <person name="Gathman A.C."/>
            <person name="Goldberg J."/>
            <person name="Guigo R."/>
            <person name="Hoegger P.J."/>
            <person name="Hooker J.B."/>
            <person name="Huggins A."/>
            <person name="James T.Y."/>
            <person name="Kamada T."/>
            <person name="Kilaru S."/>
            <person name="Kodira C."/>
            <person name="Kues U."/>
            <person name="Kupfer D."/>
            <person name="Kwan H.S."/>
            <person name="Lomsadze A."/>
            <person name="Li W."/>
            <person name="Lilly W.W."/>
            <person name="Ma L.J."/>
            <person name="Mackey A.J."/>
            <person name="Manning G."/>
            <person name="Martin F."/>
            <person name="Muraguchi H."/>
            <person name="Natvig D.O."/>
            <person name="Palmerini H."/>
            <person name="Ramesh M.A."/>
            <person name="Rehmeyer C.J."/>
            <person name="Roe B.A."/>
            <person name="Shenoy N."/>
            <person name="Stanke M."/>
            <person name="Ter-Hovhannisyan V."/>
            <person name="Tunlid A."/>
            <person name="Velagapudi R."/>
            <person name="Vision T.J."/>
            <person name="Zeng Q."/>
            <person name="Zolan M.E."/>
            <person name="Pukkila P.J."/>
        </authorList>
    </citation>
    <scope>NUCLEOTIDE SEQUENCE [LARGE SCALE GENOMIC DNA]</scope>
    <source>
        <strain evidence="3">Okayama-7 / 130 / ATCC MYA-4618 / FGSC 9003</strain>
    </source>
</reference>
<dbReference type="GeneID" id="6007773"/>
<feature type="region of interest" description="Disordered" evidence="1">
    <location>
        <begin position="37"/>
        <end position="127"/>
    </location>
</feature>
<name>D6RK80_COPC7</name>
<dbReference type="EMBL" id="AACS02000001">
    <property type="protein sequence ID" value="EFI28726.1"/>
    <property type="molecule type" value="Genomic_DNA"/>
</dbReference>
<protein>
    <submittedName>
        <fullName evidence="2">Uncharacterized protein</fullName>
    </submittedName>
</protein>
<dbReference type="KEGG" id="cci:CC1G_13752"/>
<sequence length="127" mass="13752">MARPQSPFRPNYIRDDPSFGAQAAQIIVALHSCLLLSPDTSPNPSKTHKALEPRPRHDAHSPHSKKKLASQEKPPAPPALSAQQKNTVEGSREPEVSQGVELCKNIKRGGSSSQWSSIGKTIGVEED</sequence>
<evidence type="ECO:0000313" key="2">
    <source>
        <dbReference type="EMBL" id="EFI28726.1"/>
    </source>
</evidence>
<proteinExistence type="predicted"/>
<accession>D6RK80</accession>
<organism evidence="2 3">
    <name type="scientific">Coprinopsis cinerea (strain Okayama-7 / 130 / ATCC MYA-4618 / FGSC 9003)</name>
    <name type="common">Inky cap fungus</name>
    <name type="synonym">Hormographiella aspergillata</name>
    <dbReference type="NCBI Taxonomy" id="240176"/>
    <lineage>
        <taxon>Eukaryota</taxon>
        <taxon>Fungi</taxon>
        <taxon>Dikarya</taxon>
        <taxon>Basidiomycota</taxon>
        <taxon>Agaricomycotina</taxon>
        <taxon>Agaricomycetes</taxon>
        <taxon>Agaricomycetidae</taxon>
        <taxon>Agaricales</taxon>
        <taxon>Agaricineae</taxon>
        <taxon>Psathyrellaceae</taxon>
        <taxon>Coprinopsis</taxon>
    </lineage>
</organism>
<evidence type="ECO:0000256" key="1">
    <source>
        <dbReference type="SAM" id="MobiDB-lite"/>
    </source>
</evidence>
<feature type="compositionally biased region" description="Polar residues" evidence="1">
    <location>
        <begin position="110"/>
        <end position="119"/>
    </location>
</feature>
<comment type="caution">
    <text evidence="2">The sequence shown here is derived from an EMBL/GenBank/DDBJ whole genome shotgun (WGS) entry which is preliminary data.</text>
</comment>
<gene>
    <name evidence="2" type="ORF">CC1G_13752</name>
</gene>
<dbReference type="HOGENOM" id="CLU_1970446_0_0_1"/>
<dbReference type="Proteomes" id="UP000001861">
    <property type="component" value="Unassembled WGS sequence"/>
</dbReference>
<dbReference type="InParanoid" id="D6RK80"/>
<dbReference type="VEuPathDB" id="FungiDB:CC1G_13752"/>
<dbReference type="RefSeq" id="XP_002912220.1">
    <property type="nucleotide sequence ID" value="XM_002912174.1"/>
</dbReference>
<keyword evidence="3" id="KW-1185">Reference proteome</keyword>